<evidence type="ECO:0000256" key="2">
    <source>
        <dbReference type="ARBA" id="ARBA00022723"/>
    </source>
</evidence>
<evidence type="ECO:0000259" key="8">
    <source>
        <dbReference type="PROSITE" id="PS50157"/>
    </source>
</evidence>
<name>A0A9W8PV33_9HYPO</name>
<dbReference type="Pfam" id="PF00096">
    <property type="entry name" value="zf-C2H2"/>
    <property type="match status" value="1"/>
</dbReference>
<dbReference type="Gene3D" id="3.30.160.60">
    <property type="entry name" value="Classic Zinc Finger"/>
    <property type="match status" value="3"/>
</dbReference>
<keyword evidence="5" id="KW-0862">Zinc</keyword>
<evidence type="ECO:0000313" key="9">
    <source>
        <dbReference type="EMBL" id="KAJ4017823.1"/>
    </source>
</evidence>
<evidence type="ECO:0000256" key="4">
    <source>
        <dbReference type="ARBA" id="ARBA00022771"/>
    </source>
</evidence>
<evidence type="ECO:0000313" key="10">
    <source>
        <dbReference type="Proteomes" id="UP001152130"/>
    </source>
</evidence>
<dbReference type="SMART" id="SM00355">
    <property type="entry name" value="ZnF_C2H2"/>
    <property type="match status" value="5"/>
</dbReference>
<keyword evidence="10" id="KW-1185">Reference proteome</keyword>
<protein>
    <recommendedName>
        <fullName evidence="8">C2H2-type domain-containing protein</fullName>
    </recommendedName>
</protein>
<sequence>MPLQRIEHWVPASQEEEVQALDFTCGECPQHFVNAGLLLRHYRKEHSVPGFQRDGQVLPVNPQQESVDNDHWNALERKPWACDRDSCEYRARSKKALMRHHKFRHDKYRAFFCDECPFSSANNIELEIHPLCTVARRSGPAITLGAACSLDRRMHNSPVACDTCGEVVANSRELVDHKNREHAGPREKYVCSVPGCGFRTARPASMDVHMESHSNEKNWPCTIDGCNKAYKSEGSRNRHMKKPH</sequence>
<evidence type="ECO:0000256" key="7">
    <source>
        <dbReference type="PROSITE-ProRule" id="PRU00042"/>
    </source>
</evidence>
<gene>
    <name evidence="9" type="ORF">NW766_003893</name>
</gene>
<organism evidence="9 10">
    <name type="scientific">Fusarium irregulare</name>
    <dbReference type="NCBI Taxonomy" id="2494466"/>
    <lineage>
        <taxon>Eukaryota</taxon>
        <taxon>Fungi</taxon>
        <taxon>Dikarya</taxon>
        <taxon>Ascomycota</taxon>
        <taxon>Pezizomycotina</taxon>
        <taxon>Sordariomycetes</taxon>
        <taxon>Hypocreomycetidae</taxon>
        <taxon>Hypocreales</taxon>
        <taxon>Nectriaceae</taxon>
        <taxon>Fusarium</taxon>
        <taxon>Fusarium incarnatum-equiseti species complex</taxon>
    </lineage>
</organism>
<dbReference type="AlphaFoldDB" id="A0A9W8PV33"/>
<dbReference type="GO" id="GO:0000978">
    <property type="term" value="F:RNA polymerase II cis-regulatory region sequence-specific DNA binding"/>
    <property type="evidence" value="ECO:0007669"/>
    <property type="project" value="TreeGrafter"/>
</dbReference>
<evidence type="ECO:0000256" key="1">
    <source>
        <dbReference type="ARBA" id="ARBA00004123"/>
    </source>
</evidence>
<comment type="caution">
    <text evidence="9">The sequence shown here is derived from an EMBL/GenBank/DDBJ whole genome shotgun (WGS) entry which is preliminary data.</text>
</comment>
<dbReference type="SUPFAM" id="SSF57667">
    <property type="entry name" value="beta-beta-alpha zinc fingers"/>
    <property type="match status" value="2"/>
</dbReference>
<feature type="domain" description="C2H2-type" evidence="8">
    <location>
        <begin position="159"/>
        <end position="187"/>
    </location>
</feature>
<dbReference type="GO" id="GO:0008270">
    <property type="term" value="F:zinc ion binding"/>
    <property type="evidence" value="ECO:0007669"/>
    <property type="project" value="UniProtKB-KW"/>
</dbReference>
<feature type="domain" description="C2H2-type" evidence="8">
    <location>
        <begin position="189"/>
        <end position="218"/>
    </location>
</feature>
<dbReference type="PANTHER" id="PTHR24388:SF54">
    <property type="entry name" value="PROTEIN ESCARGOT"/>
    <property type="match status" value="1"/>
</dbReference>
<dbReference type="Proteomes" id="UP001152130">
    <property type="component" value="Unassembled WGS sequence"/>
</dbReference>
<keyword evidence="3" id="KW-0677">Repeat</keyword>
<dbReference type="InterPro" id="IPR036236">
    <property type="entry name" value="Znf_C2H2_sf"/>
</dbReference>
<dbReference type="PROSITE" id="PS00028">
    <property type="entry name" value="ZINC_FINGER_C2H2_1"/>
    <property type="match status" value="3"/>
</dbReference>
<dbReference type="OrthoDB" id="4748970at2759"/>
<dbReference type="GO" id="GO:0005634">
    <property type="term" value="C:nucleus"/>
    <property type="evidence" value="ECO:0007669"/>
    <property type="project" value="UniProtKB-SubCell"/>
</dbReference>
<comment type="subcellular location">
    <subcellularLocation>
        <location evidence="1">Nucleus</location>
    </subcellularLocation>
</comment>
<dbReference type="PANTHER" id="PTHR24388">
    <property type="entry name" value="ZINC FINGER PROTEIN"/>
    <property type="match status" value="1"/>
</dbReference>
<feature type="domain" description="C2H2-type" evidence="8">
    <location>
        <begin position="219"/>
        <end position="244"/>
    </location>
</feature>
<accession>A0A9W8PV33</accession>
<reference evidence="9" key="1">
    <citation type="submission" date="2022-10" db="EMBL/GenBank/DDBJ databases">
        <title>Fusarium specimens isolated from Avocado Roots.</title>
        <authorList>
            <person name="Stajich J."/>
            <person name="Roper C."/>
            <person name="Heimlech-Rivalta G."/>
        </authorList>
    </citation>
    <scope>NUCLEOTIDE SEQUENCE</scope>
    <source>
        <strain evidence="9">CF00143</strain>
    </source>
</reference>
<keyword evidence="4 7" id="KW-0863">Zinc-finger</keyword>
<evidence type="ECO:0000256" key="5">
    <source>
        <dbReference type="ARBA" id="ARBA00022833"/>
    </source>
</evidence>
<dbReference type="InterPro" id="IPR013087">
    <property type="entry name" value="Znf_C2H2_type"/>
</dbReference>
<dbReference type="InterPro" id="IPR050527">
    <property type="entry name" value="Snail/Krueppel_Znf"/>
</dbReference>
<keyword evidence="6" id="KW-0539">Nucleus</keyword>
<evidence type="ECO:0000256" key="3">
    <source>
        <dbReference type="ARBA" id="ARBA00022737"/>
    </source>
</evidence>
<keyword evidence="2" id="KW-0479">Metal-binding</keyword>
<feature type="domain" description="C2H2-type" evidence="8">
    <location>
        <begin position="23"/>
        <end position="47"/>
    </location>
</feature>
<proteinExistence type="predicted"/>
<dbReference type="PROSITE" id="PS50157">
    <property type="entry name" value="ZINC_FINGER_C2H2_2"/>
    <property type="match status" value="4"/>
</dbReference>
<dbReference type="EMBL" id="JAPDHF010000005">
    <property type="protein sequence ID" value="KAJ4017823.1"/>
    <property type="molecule type" value="Genomic_DNA"/>
</dbReference>
<evidence type="ECO:0000256" key="6">
    <source>
        <dbReference type="ARBA" id="ARBA00023242"/>
    </source>
</evidence>
<dbReference type="GO" id="GO:0000981">
    <property type="term" value="F:DNA-binding transcription factor activity, RNA polymerase II-specific"/>
    <property type="evidence" value="ECO:0007669"/>
    <property type="project" value="TreeGrafter"/>
</dbReference>